<dbReference type="SUPFAM" id="SSF46785">
    <property type="entry name" value="Winged helix' DNA-binding domain"/>
    <property type="match status" value="1"/>
</dbReference>
<dbReference type="AlphaFoldDB" id="B0RA08"/>
<dbReference type="Gene3D" id="1.10.10.10">
    <property type="entry name" value="Winged helix-like DNA-binding domain superfamily/Winged helix DNA-binding domain"/>
    <property type="match status" value="1"/>
</dbReference>
<dbReference type="InterPro" id="IPR011991">
    <property type="entry name" value="ArsR-like_HTH"/>
</dbReference>
<dbReference type="InterPro" id="IPR001845">
    <property type="entry name" value="HTH_ArsR_DNA-bd_dom"/>
</dbReference>
<evidence type="ECO:0000313" key="3">
    <source>
        <dbReference type="EMBL" id="CAP15603.1"/>
    </source>
</evidence>
<name>B0RA08_HALS3</name>
<sequence>MSLLPSSRSESDSSQDGALRILDVDDDEADAVFDALSSKTTRTMLSELHRTPRTPAELAETTDTTVQNAMYHLEKLEDVGLARVTETEYSSRGKEMCVYAPSEHPAVVFIGTDDRKLSLIAKLKQFLGAVGVLGVLALAIDLLKTVEQSVGNHVVSPRTTVFAAATTFVTLVISSRSANGSAADHAITEINPMKRKTLLMTVVLLTGICVMPVAVAYSPAVSGEYITLTAPASTTASAANAGVPDLANETVTIVVSGSSPTVREAVSQQLGQSFQDRGATIEQTDRIQDVSGSLFAVELADSRIDAGRLTLTPSANLTAYFTYVESGNATVAKSVLTHERVSDRGPPIFRTELEGRAAVGSISFERGDGWIVDSLNTIKRGGVNPAAFKQDVGTAVANTTMRRAFDDRLWT</sequence>
<reference evidence="3 4" key="1">
    <citation type="journal article" date="2008" name="Genomics">
        <title>Evolution in the laboratory: the genome of Halobacterium salinarum strain R1 compared to that of strain NRC-1.</title>
        <authorList>
            <person name="Pfeiffer F."/>
            <person name="Schuster S.C."/>
            <person name="Broicher A."/>
            <person name="Falb M."/>
            <person name="Palm P."/>
            <person name="Rodewald K."/>
            <person name="Ruepp A."/>
            <person name="Soppa J."/>
            <person name="Tittor J."/>
            <person name="Oesterhelt D."/>
        </authorList>
    </citation>
    <scope>NUCLEOTIDE SEQUENCE [LARGE SCALE GENOMIC DNA]</scope>
    <source>
        <strain evidence="4">ATCC 29341 / DSM 671 / R1</strain>
        <plasmid evidence="4">Plasmid PHS3</plasmid>
    </source>
</reference>
<keyword evidence="3" id="KW-0614">Plasmid</keyword>
<dbReference type="EnsemblBacteria" id="CAP15603">
    <property type="protein sequence ID" value="CAP15603"/>
    <property type="gene ID" value="OE_5276F"/>
</dbReference>
<keyword evidence="1" id="KW-1133">Transmembrane helix</keyword>
<dbReference type="InterPro" id="IPR036390">
    <property type="entry name" value="WH_DNA-bd_sf"/>
</dbReference>
<dbReference type="EMBL" id="AM774418">
    <property type="protein sequence ID" value="CAP15603.1"/>
    <property type="molecule type" value="Genomic_DNA"/>
</dbReference>
<dbReference type="GO" id="GO:0003700">
    <property type="term" value="F:DNA-binding transcription factor activity"/>
    <property type="evidence" value="ECO:0007669"/>
    <property type="project" value="InterPro"/>
</dbReference>
<keyword evidence="1" id="KW-0472">Membrane</keyword>
<organism evidence="3 4">
    <name type="scientific">Halobacterium salinarum (strain ATCC 29341 / DSM 671 / R1)</name>
    <dbReference type="NCBI Taxonomy" id="478009"/>
    <lineage>
        <taxon>Archaea</taxon>
        <taxon>Methanobacteriati</taxon>
        <taxon>Methanobacteriota</taxon>
        <taxon>Stenosarchaea group</taxon>
        <taxon>Halobacteria</taxon>
        <taxon>Halobacteriales</taxon>
        <taxon>Halobacteriaceae</taxon>
        <taxon>Halobacterium</taxon>
        <taxon>Halobacterium salinarum NRC-34001</taxon>
    </lineage>
</organism>
<feature type="transmembrane region" description="Helical" evidence="1">
    <location>
        <begin position="197"/>
        <end position="217"/>
    </location>
</feature>
<feature type="transmembrane region" description="Helical" evidence="1">
    <location>
        <begin position="155"/>
        <end position="176"/>
    </location>
</feature>
<evidence type="ECO:0000256" key="1">
    <source>
        <dbReference type="SAM" id="Phobius"/>
    </source>
</evidence>
<dbReference type="Pfam" id="PF12840">
    <property type="entry name" value="HTH_20"/>
    <property type="match status" value="1"/>
</dbReference>
<dbReference type="InterPro" id="IPR036388">
    <property type="entry name" value="WH-like_DNA-bd_sf"/>
</dbReference>
<accession>B0RA08</accession>
<dbReference type="CDD" id="cd00090">
    <property type="entry name" value="HTH_ARSR"/>
    <property type="match status" value="1"/>
</dbReference>
<dbReference type="KEGG" id="hsl:OE_5276F"/>
<proteinExistence type="predicted"/>
<feature type="transmembrane region" description="Helical" evidence="1">
    <location>
        <begin position="126"/>
        <end position="143"/>
    </location>
</feature>
<dbReference type="SMART" id="SM00418">
    <property type="entry name" value="HTH_ARSR"/>
    <property type="match status" value="1"/>
</dbReference>
<dbReference type="Proteomes" id="UP000001321">
    <property type="component" value="Plasmid PHS3"/>
</dbReference>
<geneLocation type="plasmid" evidence="3 4">
    <name>PHS3</name>
</geneLocation>
<evidence type="ECO:0000259" key="2">
    <source>
        <dbReference type="SMART" id="SM00418"/>
    </source>
</evidence>
<feature type="domain" description="HTH arsR-type" evidence="2">
    <location>
        <begin position="31"/>
        <end position="114"/>
    </location>
</feature>
<protein>
    <submittedName>
        <fullName evidence="3">ArsR family transcription regulator</fullName>
    </submittedName>
</protein>
<evidence type="ECO:0000313" key="4">
    <source>
        <dbReference type="Proteomes" id="UP000001321"/>
    </source>
</evidence>
<gene>
    <name evidence="3" type="ordered locus">OE_5276F</name>
</gene>
<keyword evidence="1" id="KW-0812">Transmembrane</keyword>
<dbReference type="HOGENOM" id="CLU_670143_0_0_2"/>